<reference evidence="3 4" key="1">
    <citation type="journal article" date="2004" name="Science">
        <title>The genome of the diatom Thalassiosira pseudonana: ecology, evolution, and metabolism.</title>
        <authorList>
            <person name="Armbrust E.V."/>
            <person name="Berges J.A."/>
            <person name="Bowler C."/>
            <person name="Green B.R."/>
            <person name="Martinez D."/>
            <person name="Putnam N.H."/>
            <person name="Zhou S."/>
            <person name="Allen A.E."/>
            <person name="Apt K.E."/>
            <person name="Bechner M."/>
            <person name="Brzezinski M.A."/>
            <person name="Chaal B.K."/>
            <person name="Chiovitti A."/>
            <person name="Davis A.K."/>
            <person name="Demarest M.S."/>
            <person name="Detter J.C."/>
            <person name="Glavina T."/>
            <person name="Goodstein D."/>
            <person name="Hadi M.Z."/>
            <person name="Hellsten U."/>
            <person name="Hildebrand M."/>
            <person name="Jenkins B.D."/>
            <person name="Jurka J."/>
            <person name="Kapitonov V.V."/>
            <person name="Kroger N."/>
            <person name="Lau W.W."/>
            <person name="Lane T.W."/>
            <person name="Larimer F.W."/>
            <person name="Lippmeier J.C."/>
            <person name="Lucas S."/>
            <person name="Medina M."/>
            <person name="Montsant A."/>
            <person name="Obornik M."/>
            <person name="Parker M.S."/>
            <person name="Palenik B."/>
            <person name="Pazour G.J."/>
            <person name="Richardson P.M."/>
            <person name="Rynearson T.A."/>
            <person name="Saito M.A."/>
            <person name="Schwartz D.C."/>
            <person name="Thamatrakoln K."/>
            <person name="Valentin K."/>
            <person name="Vardi A."/>
            <person name="Wilkerson F.P."/>
            <person name="Rokhsar D.S."/>
        </authorList>
    </citation>
    <scope>NUCLEOTIDE SEQUENCE [LARGE SCALE GENOMIC DNA]</scope>
    <source>
        <strain evidence="3 4">CCMP1335</strain>
    </source>
</reference>
<dbReference type="GeneID" id="7451141"/>
<evidence type="ECO:0000259" key="2">
    <source>
        <dbReference type="Pfam" id="PF00626"/>
    </source>
</evidence>
<dbReference type="InterPro" id="IPR029006">
    <property type="entry name" value="ADF-H/Gelsolin-like_dom_sf"/>
</dbReference>
<dbReference type="PaxDb" id="35128-Thaps22984"/>
<dbReference type="InterPro" id="IPR007123">
    <property type="entry name" value="Gelsolin-like_dom"/>
</dbReference>
<dbReference type="SUPFAM" id="SSF55753">
    <property type="entry name" value="Actin depolymerizing proteins"/>
    <property type="match status" value="3"/>
</dbReference>
<dbReference type="CDD" id="cd11290">
    <property type="entry name" value="gelsolin_S1_like"/>
    <property type="match status" value="1"/>
</dbReference>
<dbReference type="KEGG" id="tps:THAPSDRAFT_22984"/>
<dbReference type="PANTHER" id="PTHR11977">
    <property type="entry name" value="VILLIN"/>
    <property type="match status" value="1"/>
</dbReference>
<name>B8C559_THAPS</name>
<dbReference type="AlphaFoldDB" id="B8C559"/>
<feature type="domain" description="Gelsolin-like" evidence="2">
    <location>
        <begin position="190"/>
        <end position="246"/>
    </location>
</feature>
<dbReference type="Pfam" id="PF00626">
    <property type="entry name" value="Gelsolin"/>
    <property type="match status" value="3"/>
</dbReference>
<dbReference type="HOGENOM" id="CLU_002568_0_0_1"/>
<dbReference type="Proteomes" id="UP000001449">
    <property type="component" value="Chromosome 6"/>
</dbReference>
<dbReference type="eggNOG" id="KOG0443">
    <property type="taxonomic scope" value="Eukaryota"/>
</dbReference>
<accession>B8C559</accession>
<sequence>MALPIEETNLGGIGSEEDTALRQTVAKMDFKWEGAGSSPGVEIWRVENKRYEDGNPSFGIHLWPTKRHGKFHRGDSYIVLMTTKEDDCERLQWDIFFWIGGESSQDEYGVAAYKANELDDLLGGVPVQHREVEGNESEEFLKCFPKGISYLEGGIESGFRHVEGLDEDDEIKRLYRVQKKPPNLSVSCFEVPLKCSSLNDGDAFLLDAGDVIYSWFGSSVSPFEKNKVATVCHNLREERLGRCEVISDVDDDNGSFWELLGGKEEIKPATKDEDNANKTNNFAKMYTLSDADGVVGVKEVPLAKDALVSKDVCLVDVGKNVFVWIGKESSKNEQQQAMFTVNRYLKAMDRNRTTSVSRVLEGQEHRCKTFLRVFE</sequence>
<evidence type="ECO:0000313" key="4">
    <source>
        <dbReference type="Proteomes" id="UP000001449"/>
    </source>
</evidence>
<dbReference type="OMA" id="HDMTLAK"/>
<dbReference type="GO" id="GO:0051015">
    <property type="term" value="F:actin filament binding"/>
    <property type="evidence" value="ECO:0007669"/>
    <property type="project" value="InterPro"/>
</dbReference>
<dbReference type="PRINTS" id="PR00597">
    <property type="entry name" value="GELSOLIN"/>
</dbReference>
<protein>
    <recommendedName>
        <fullName evidence="2">Gelsolin-like domain-containing protein</fullName>
    </recommendedName>
</protein>
<dbReference type="InParanoid" id="B8C559"/>
<keyword evidence="1" id="KW-0677">Repeat</keyword>
<evidence type="ECO:0000256" key="1">
    <source>
        <dbReference type="ARBA" id="ARBA00022737"/>
    </source>
</evidence>
<keyword evidence="4" id="KW-1185">Reference proteome</keyword>
<dbReference type="SMART" id="SM00262">
    <property type="entry name" value="GEL"/>
    <property type="match status" value="3"/>
</dbReference>
<dbReference type="Gene3D" id="3.40.20.10">
    <property type="entry name" value="Severin"/>
    <property type="match status" value="3"/>
</dbReference>
<dbReference type="RefSeq" id="XP_002291345.1">
    <property type="nucleotide sequence ID" value="XM_002291309.1"/>
</dbReference>
<feature type="domain" description="Gelsolin-like" evidence="2">
    <location>
        <begin position="295"/>
        <end position="366"/>
    </location>
</feature>
<dbReference type="PANTHER" id="PTHR11977:SF51">
    <property type="entry name" value="PROTEIN FLIGHTLESS-1 HOMOLOG"/>
    <property type="match status" value="1"/>
</dbReference>
<gene>
    <name evidence="3" type="ORF">THAPSDRAFT_22984</name>
</gene>
<feature type="domain" description="Gelsolin-like" evidence="2">
    <location>
        <begin position="68"/>
        <end position="141"/>
    </location>
</feature>
<reference evidence="3 4" key="2">
    <citation type="journal article" date="2008" name="Nature">
        <title>The Phaeodactylum genome reveals the evolutionary history of diatom genomes.</title>
        <authorList>
            <person name="Bowler C."/>
            <person name="Allen A.E."/>
            <person name="Badger J.H."/>
            <person name="Grimwood J."/>
            <person name="Jabbari K."/>
            <person name="Kuo A."/>
            <person name="Maheswari U."/>
            <person name="Martens C."/>
            <person name="Maumus F."/>
            <person name="Otillar R.P."/>
            <person name="Rayko E."/>
            <person name="Salamov A."/>
            <person name="Vandepoele K."/>
            <person name="Beszteri B."/>
            <person name="Gruber A."/>
            <person name="Heijde M."/>
            <person name="Katinka M."/>
            <person name="Mock T."/>
            <person name="Valentin K."/>
            <person name="Verret F."/>
            <person name="Berges J.A."/>
            <person name="Brownlee C."/>
            <person name="Cadoret J.P."/>
            <person name="Chiovitti A."/>
            <person name="Choi C.J."/>
            <person name="Coesel S."/>
            <person name="De Martino A."/>
            <person name="Detter J.C."/>
            <person name="Durkin C."/>
            <person name="Falciatore A."/>
            <person name="Fournet J."/>
            <person name="Haruta M."/>
            <person name="Huysman M.J."/>
            <person name="Jenkins B.D."/>
            <person name="Jiroutova K."/>
            <person name="Jorgensen R.E."/>
            <person name="Joubert Y."/>
            <person name="Kaplan A."/>
            <person name="Kroger N."/>
            <person name="Kroth P.G."/>
            <person name="La Roche J."/>
            <person name="Lindquist E."/>
            <person name="Lommer M."/>
            <person name="Martin-Jezequel V."/>
            <person name="Lopez P.J."/>
            <person name="Lucas S."/>
            <person name="Mangogna M."/>
            <person name="McGinnis K."/>
            <person name="Medlin L.K."/>
            <person name="Montsant A."/>
            <person name="Oudot-Le Secq M.P."/>
            <person name="Napoli C."/>
            <person name="Obornik M."/>
            <person name="Parker M.S."/>
            <person name="Petit J.L."/>
            <person name="Porcel B.M."/>
            <person name="Poulsen N."/>
            <person name="Robison M."/>
            <person name="Rychlewski L."/>
            <person name="Rynearson T.A."/>
            <person name="Schmutz J."/>
            <person name="Shapiro H."/>
            <person name="Siaut M."/>
            <person name="Stanley M."/>
            <person name="Sussman M.R."/>
            <person name="Taylor A.R."/>
            <person name="Vardi A."/>
            <person name="von Dassow P."/>
            <person name="Vyverman W."/>
            <person name="Willis A."/>
            <person name="Wyrwicz L.S."/>
            <person name="Rokhsar D.S."/>
            <person name="Weissenbach J."/>
            <person name="Armbrust E.V."/>
            <person name="Green B.R."/>
            <person name="Van de Peer Y."/>
            <person name="Grigoriev I.V."/>
        </authorList>
    </citation>
    <scope>NUCLEOTIDE SEQUENCE [LARGE SCALE GENOMIC DNA]</scope>
    <source>
        <strain evidence="3 4">CCMP1335</strain>
    </source>
</reference>
<dbReference type="EMBL" id="CM000643">
    <property type="protein sequence ID" value="EED91452.1"/>
    <property type="molecule type" value="Genomic_DNA"/>
</dbReference>
<evidence type="ECO:0000313" key="3">
    <source>
        <dbReference type="EMBL" id="EED91452.1"/>
    </source>
</evidence>
<dbReference type="InterPro" id="IPR007122">
    <property type="entry name" value="Villin/Gelsolin"/>
</dbReference>
<organism evidence="3 4">
    <name type="scientific">Thalassiosira pseudonana</name>
    <name type="common">Marine diatom</name>
    <name type="synonym">Cyclotella nana</name>
    <dbReference type="NCBI Taxonomy" id="35128"/>
    <lineage>
        <taxon>Eukaryota</taxon>
        <taxon>Sar</taxon>
        <taxon>Stramenopiles</taxon>
        <taxon>Ochrophyta</taxon>
        <taxon>Bacillariophyta</taxon>
        <taxon>Coscinodiscophyceae</taxon>
        <taxon>Thalassiosirophycidae</taxon>
        <taxon>Thalassiosirales</taxon>
        <taxon>Thalassiosiraceae</taxon>
        <taxon>Thalassiosira</taxon>
    </lineage>
</organism>
<proteinExistence type="predicted"/>
<dbReference type="STRING" id="35128.B8C559"/>